<evidence type="ECO:0000313" key="3">
    <source>
        <dbReference type="EMBL" id="GAA0336639.1"/>
    </source>
</evidence>
<dbReference type="InterPro" id="IPR052350">
    <property type="entry name" value="Metallo-dep_Lactonases"/>
</dbReference>
<organism evidence="3 4">
    <name type="scientific">Actinoallomurus spadix</name>
    <dbReference type="NCBI Taxonomy" id="79912"/>
    <lineage>
        <taxon>Bacteria</taxon>
        <taxon>Bacillati</taxon>
        <taxon>Actinomycetota</taxon>
        <taxon>Actinomycetes</taxon>
        <taxon>Streptosporangiales</taxon>
        <taxon>Thermomonosporaceae</taxon>
        <taxon>Actinoallomurus</taxon>
    </lineage>
</organism>
<dbReference type="EMBL" id="BAAABM010000017">
    <property type="protein sequence ID" value="GAA0336639.1"/>
    <property type="molecule type" value="Genomic_DNA"/>
</dbReference>
<evidence type="ECO:0000259" key="2">
    <source>
        <dbReference type="Pfam" id="PF04909"/>
    </source>
</evidence>
<dbReference type="PANTHER" id="PTHR43569">
    <property type="entry name" value="AMIDOHYDROLASE"/>
    <property type="match status" value="1"/>
</dbReference>
<dbReference type="Gene3D" id="3.20.20.140">
    <property type="entry name" value="Metal-dependent hydrolases"/>
    <property type="match status" value="1"/>
</dbReference>
<keyword evidence="4" id="KW-1185">Reference proteome</keyword>
<dbReference type="Proteomes" id="UP001501822">
    <property type="component" value="Unassembled WGS sequence"/>
</dbReference>
<dbReference type="SUPFAM" id="SSF51556">
    <property type="entry name" value="Metallo-dependent hydrolases"/>
    <property type="match status" value="1"/>
</dbReference>
<reference evidence="3 4" key="1">
    <citation type="journal article" date="2019" name="Int. J. Syst. Evol. Microbiol.">
        <title>The Global Catalogue of Microorganisms (GCM) 10K type strain sequencing project: providing services to taxonomists for standard genome sequencing and annotation.</title>
        <authorList>
            <consortium name="The Broad Institute Genomics Platform"/>
            <consortium name="The Broad Institute Genome Sequencing Center for Infectious Disease"/>
            <person name="Wu L."/>
            <person name="Ma J."/>
        </authorList>
    </citation>
    <scope>NUCLEOTIDE SEQUENCE [LARGE SCALE GENOMIC DNA]</scope>
    <source>
        <strain evidence="3 4">JCM 3146</strain>
    </source>
</reference>
<dbReference type="RefSeq" id="WP_252807109.1">
    <property type="nucleotide sequence ID" value="NZ_BAAABM010000017.1"/>
</dbReference>
<proteinExistence type="inferred from homology"/>
<dbReference type="InterPro" id="IPR032466">
    <property type="entry name" value="Metal_Hydrolase"/>
</dbReference>
<evidence type="ECO:0000256" key="1">
    <source>
        <dbReference type="ARBA" id="ARBA00038310"/>
    </source>
</evidence>
<sequence>MSTLVDAHHHLWDTGVRDYSWMDGPWADPLQGRFDAARYTELTRPYGVRDSIAVQALQDVGETYDLLAVAADPVELEHGDEPGPIAGVVGWVDLTAPDVADRIAEVRESPAGGLLVGIRHLAQDEPDPAWLLRPEVTRGIAAVGAAGLVYDVLIRPPQATAALELVRRLPEVSFVLDHAGKPDIAGGAWEPWAGWITSLAALPNVTVKLSGLLTEAAPEWKPADILPYARHVLDSFGADRVMYGSDWPVCTLAASYGQVLDLAREAVPAGDRDAVFGGTARRVYGLS</sequence>
<accession>A0ABN0WGI6</accession>
<evidence type="ECO:0000313" key="4">
    <source>
        <dbReference type="Proteomes" id="UP001501822"/>
    </source>
</evidence>
<comment type="caution">
    <text evidence="3">The sequence shown here is derived from an EMBL/GenBank/DDBJ whole genome shotgun (WGS) entry which is preliminary data.</text>
</comment>
<gene>
    <name evidence="3" type="ORF">GCM10010151_27880</name>
</gene>
<feature type="domain" description="Amidohydrolase-related" evidence="2">
    <location>
        <begin position="5"/>
        <end position="286"/>
    </location>
</feature>
<name>A0ABN0WGI6_9ACTN</name>
<dbReference type="PANTHER" id="PTHR43569:SF2">
    <property type="entry name" value="AMIDOHYDROLASE-RELATED DOMAIN-CONTAINING PROTEIN"/>
    <property type="match status" value="1"/>
</dbReference>
<protein>
    <submittedName>
        <fullName evidence="3">Amidohydrolase family protein</fullName>
    </submittedName>
</protein>
<comment type="similarity">
    <text evidence="1">Belongs to the metallo-dependent hydrolases superfamily.</text>
</comment>
<dbReference type="Pfam" id="PF04909">
    <property type="entry name" value="Amidohydro_2"/>
    <property type="match status" value="1"/>
</dbReference>
<dbReference type="InterPro" id="IPR006680">
    <property type="entry name" value="Amidohydro-rel"/>
</dbReference>